<evidence type="ECO:0000256" key="3">
    <source>
        <dbReference type="SAM" id="MobiDB-lite"/>
    </source>
</evidence>
<feature type="coiled-coil region" evidence="2">
    <location>
        <begin position="41"/>
        <end position="207"/>
    </location>
</feature>
<feature type="coiled-coil region" evidence="2">
    <location>
        <begin position="773"/>
        <end position="800"/>
    </location>
</feature>
<feature type="coiled-coil region" evidence="2">
    <location>
        <begin position="647"/>
        <end position="674"/>
    </location>
</feature>
<evidence type="ECO:0000313" key="4">
    <source>
        <dbReference type="EMBL" id="CBY39550.1"/>
    </source>
</evidence>
<name>E4YVR3_OIKDI</name>
<evidence type="ECO:0000256" key="1">
    <source>
        <dbReference type="ARBA" id="ARBA00023054"/>
    </source>
</evidence>
<keyword evidence="1 2" id="KW-0175">Coiled coil</keyword>
<reference evidence="4" key="1">
    <citation type="journal article" date="2010" name="Science">
        <title>Plasticity of animal genome architecture unmasked by rapid evolution of a pelagic tunicate.</title>
        <authorList>
            <person name="Denoeud F."/>
            <person name="Henriet S."/>
            <person name="Mungpakdee S."/>
            <person name="Aury J.M."/>
            <person name="Da Silva C."/>
            <person name="Brinkmann H."/>
            <person name="Mikhaleva J."/>
            <person name="Olsen L.C."/>
            <person name="Jubin C."/>
            <person name="Canestro C."/>
            <person name="Bouquet J.M."/>
            <person name="Danks G."/>
            <person name="Poulain J."/>
            <person name="Campsteijn C."/>
            <person name="Adamski M."/>
            <person name="Cross I."/>
            <person name="Yadetie F."/>
            <person name="Muffato M."/>
            <person name="Louis A."/>
            <person name="Butcher S."/>
            <person name="Tsagkogeorga G."/>
            <person name="Konrad A."/>
            <person name="Singh S."/>
            <person name="Jensen M.F."/>
            <person name="Cong E.H."/>
            <person name="Eikeseth-Otteraa H."/>
            <person name="Noel B."/>
            <person name="Anthouard V."/>
            <person name="Porcel B.M."/>
            <person name="Kachouri-Lafond R."/>
            <person name="Nishino A."/>
            <person name="Ugolini M."/>
            <person name="Chourrout P."/>
            <person name="Nishida H."/>
            <person name="Aasland R."/>
            <person name="Huzurbazar S."/>
            <person name="Westhof E."/>
            <person name="Delsuc F."/>
            <person name="Lehrach H."/>
            <person name="Reinhardt R."/>
            <person name="Weissenbach J."/>
            <person name="Roy S.W."/>
            <person name="Artiguenave F."/>
            <person name="Postlethwait J.H."/>
            <person name="Manak J.R."/>
            <person name="Thompson E.M."/>
            <person name="Jaillon O."/>
            <person name="Du Pasquier L."/>
            <person name="Boudinot P."/>
            <person name="Liberles D.A."/>
            <person name="Volff J.N."/>
            <person name="Philippe H."/>
            <person name="Lenhard B."/>
            <person name="Roest Crollius H."/>
            <person name="Wincker P."/>
            <person name="Chourrout D."/>
        </authorList>
    </citation>
    <scope>NUCLEOTIDE SEQUENCE [LARGE SCALE GENOMIC DNA]</scope>
</reference>
<feature type="coiled-coil region" evidence="2">
    <location>
        <begin position="476"/>
        <end position="538"/>
    </location>
</feature>
<dbReference type="PANTHER" id="PTHR32083:SF34">
    <property type="entry name" value="COILED-COIL DOMAIN-CONTAINING PROTEIN 146"/>
    <property type="match status" value="1"/>
</dbReference>
<proteinExistence type="predicted"/>
<feature type="coiled-coil region" evidence="2">
    <location>
        <begin position="375"/>
        <end position="402"/>
    </location>
</feature>
<dbReference type="AlphaFoldDB" id="E4YVR3"/>
<sequence>MDEEIMPPDRYEYEMTEIDIAPAIQNLEELSSKGEVDEFKLQRLRTKYSEAFNKLERYRDEEQALLNKAREYTEEIDEQRACLAADNYVEDPDAEVSKVRAKLLDQRNVLRAAEERSLSIDQYLMEYYKEKADLERQLARIQPNVDEAEVKKRDLEREEEELRKENRQRRTEISQLKIAVEQKVKEAEREARELKECMDEQDELRNKLVCPEIHNVPQQLQKESDKLMKILEKERLARDKVMMHYRALDEKYRVESEINRQKIGDYDAVKMEHEDIRIAIERAKQREQKLNHDLAVEADRQHEQNIEMTEIQLKFKHRKAEKQHASEIHARQNKEMDKTIKALKHLMKQRKYLTKEVEEGKRKLQHQQKMTSMEKVRYEEMLIEEERLLRRQEEERASLVELTRIRQIKEDEREHKSRDLVRATTRIKTISQEKKQRDLVLKDHRKRCEELATQQDEFAKLYDVIKNEKNKYVHLIQGSTQKASELRDKLRILSNEVEILQASAKEKMKSLHKSELQKAHAKAELENLQNEKSKAIDIQNGIDDTLASRKLDIDRLNNMGVKSEEDSRSLLIQIEKAILHRNERGVTLVEREEEVCIFYERLNVQEQLIQNGELKIHEFDENIRFLKLQMKQDLRQIALWSEKIPKLEQNEQELIELKIKLARIRKKTESLEEKLCDPENFFDERARELQGEDLAPDDLKAKLEHIQNRLANIEEVALEKELLLQHVTRLLEKQQERNGYSKGPALDLSLQINNAQSQLANRTRSVMARVAELSMVKLKLSETERKRVQLEELLVDSVQRMDQGLAPNRQCEQEWKRVTFVPTEPDDCDEFLSTAVPRPNAYIPKDGTIPIPRPYGAMAPFKPTQPGSTMRHFRKPQPKPIDI</sequence>
<feature type="region of interest" description="Disordered" evidence="3">
    <location>
        <begin position="856"/>
        <end position="883"/>
    </location>
</feature>
<dbReference type="PANTHER" id="PTHR32083">
    <property type="entry name" value="CILIA AND FLAGELLA-ASSOCIATED PROTEIN 58-RELATED"/>
    <property type="match status" value="1"/>
</dbReference>
<accession>E4YVR3</accession>
<evidence type="ECO:0008006" key="5">
    <source>
        <dbReference type="Google" id="ProtNLM"/>
    </source>
</evidence>
<organism evidence="4">
    <name type="scientific">Oikopleura dioica</name>
    <name type="common">Tunicate</name>
    <dbReference type="NCBI Taxonomy" id="34765"/>
    <lineage>
        <taxon>Eukaryota</taxon>
        <taxon>Metazoa</taxon>
        <taxon>Chordata</taxon>
        <taxon>Tunicata</taxon>
        <taxon>Appendicularia</taxon>
        <taxon>Copelata</taxon>
        <taxon>Oikopleuridae</taxon>
        <taxon>Oikopleura</taxon>
    </lineage>
</organism>
<evidence type="ECO:0000256" key="2">
    <source>
        <dbReference type="SAM" id="Coils"/>
    </source>
</evidence>
<dbReference type="EMBL" id="FN655570">
    <property type="protein sequence ID" value="CBY39550.1"/>
    <property type="molecule type" value="Genomic_DNA"/>
</dbReference>
<dbReference type="GO" id="GO:0005856">
    <property type="term" value="C:cytoskeleton"/>
    <property type="evidence" value="ECO:0007669"/>
    <property type="project" value="TreeGrafter"/>
</dbReference>
<feature type="coiled-coil region" evidence="2">
    <location>
        <begin position="266"/>
        <end position="293"/>
    </location>
</feature>
<dbReference type="Proteomes" id="UP000011014">
    <property type="component" value="Unassembled WGS sequence"/>
</dbReference>
<protein>
    <recommendedName>
        <fullName evidence="5">Coiled-coil domain-containing protein 146</fullName>
    </recommendedName>
</protein>
<gene>
    <name evidence="4" type="ORF">GSOID_T00020122001</name>
</gene>